<proteinExistence type="predicted"/>
<gene>
    <name evidence="2" type="ORF">rCG_22984</name>
</gene>
<evidence type="ECO:0000313" key="2">
    <source>
        <dbReference type="EMBL" id="EDL99812.1"/>
    </source>
</evidence>
<organism evidence="2 3">
    <name type="scientific">Rattus norvegicus</name>
    <name type="common">Rat</name>
    <dbReference type="NCBI Taxonomy" id="10116"/>
    <lineage>
        <taxon>Eukaryota</taxon>
        <taxon>Metazoa</taxon>
        <taxon>Chordata</taxon>
        <taxon>Craniata</taxon>
        <taxon>Vertebrata</taxon>
        <taxon>Euteleostomi</taxon>
        <taxon>Mammalia</taxon>
        <taxon>Eutheria</taxon>
        <taxon>Euarchontoglires</taxon>
        <taxon>Glires</taxon>
        <taxon>Rodentia</taxon>
        <taxon>Myomorpha</taxon>
        <taxon>Muroidea</taxon>
        <taxon>Muridae</taxon>
        <taxon>Murinae</taxon>
        <taxon>Rattus</taxon>
    </lineage>
</organism>
<dbReference type="Proteomes" id="UP000234681">
    <property type="component" value="Chromosome 1"/>
</dbReference>
<evidence type="ECO:0000256" key="1">
    <source>
        <dbReference type="SAM" id="MobiDB-lite"/>
    </source>
</evidence>
<protein>
    <submittedName>
        <fullName evidence="2">RCG22984</fullName>
    </submittedName>
</protein>
<feature type="region of interest" description="Disordered" evidence="1">
    <location>
        <begin position="1"/>
        <end position="38"/>
    </location>
</feature>
<reference evidence="2 3" key="1">
    <citation type="submission" date="2005-09" db="EMBL/GenBank/DDBJ databases">
        <authorList>
            <person name="Mural R.J."/>
            <person name="Li P.W."/>
            <person name="Adams M.D."/>
            <person name="Amanatides P.G."/>
            <person name="Baden-Tillson H."/>
            <person name="Barnstead M."/>
            <person name="Chin S.H."/>
            <person name="Dew I."/>
            <person name="Evans C.A."/>
            <person name="Ferriera S."/>
            <person name="Flanigan M."/>
            <person name="Fosler C."/>
            <person name="Glodek A."/>
            <person name="Gu Z."/>
            <person name="Holt R.A."/>
            <person name="Jennings D."/>
            <person name="Kraft C.L."/>
            <person name="Lu F."/>
            <person name="Nguyen T."/>
            <person name="Nusskern D.R."/>
            <person name="Pfannkoch C.M."/>
            <person name="Sitter C."/>
            <person name="Sutton G.G."/>
            <person name="Venter J.C."/>
            <person name="Wang Z."/>
            <person name="Woodage T."/>
            <person name="Zheng X.H."/>
            <person name="Zhong F."/>
        </authorList>
    </citation>
    <scope>NUCLEOTIDE SEQUENCE [LARGE SCALE GENOMIC DNA]</scope>
    <source>
        <strain>BN</strain>
        <strain evidence="3">Sprague-Dawley</strain>
    </source>
</reference>
<sequence>MGEHPRGDRRRRYGMWNSQRVDPEGDKIWSVKKKKKKK</sequence>
<dbReference type="EMBL" id="CH474033">
    <property type="protein sequence ID" value="EDL99812.1"/>
    <property type="molecule type" value="Genomic_DNA"/>
</dbReference>
<evidence type="ECO:0000313" key="3">
    <source>
        <dbReference type="Proteomes" id="UP000234681"/>
    </source>
</evidence>
<name>A6KB53_RAT</name>
<accession>A6KB53</accession>
<dbReference type="AlphaFoldDB" id="A6KB53"/>